<protein>
    <recommendedName>
        <fullName evidence="3">Rubrerythrin</fullName>
    </recommendedName>
</protein>
<dbReference type="Proteomes" id="UP000232638">
    <property type="component" value="Chromosome"/>
</dbReference>
<proteinExistence type="predicted"/>
<keyword evidence="2" id="KW-1185">Reference proteome</keyword>
<dbReference type="PANTHER" id="PTHR33531">
    <property type="entry name" value="RUBRERYTHRIN SUBFAMILY"/>
    <property type="match status" value="1"/>
</dbReference>
<dbReference type="EMBL" id="CP020370">
    <property type="protein sequence ID" value="AUB79998.1"/>
    <property type="molecule type" value="Genomic_DNA"/>
</dbReference>
<dbReference type="AlphaFoldDB" id="A0A2K8U339"/>
<evidence type="ECO:0000313" key="1">
    <source>
        <dbReference type="EMBL" id="AUB79998.1"/>
    </source>
</evidence>
<evidence type="ECO:0008006" key="3">
    <source>
        <dbReference type="Google" id="ProtNLM"/>
    </source>
</evidence>
<dbReference type="InterPro" id="IPR012347">
    <property type="entry name" value="Ferritin-like"/>
</dbReference>
<name>A0A2K8U339_9GAMM</name>
<dbReference type="OrthoDB" id="7349688at2"/>
<dbReference type="Gene3D" id="1.20.1260.10">
    <property type="match status" value="2"/>
</dbReference>
<evidence type="ECO:0000313" key="2">
    <source>
        <dbReference type="Proteomes" id="UP000232638"/>
    </source>
</evidence>
<dbReference type="RefSeq" id="WP_100917809.1">
    <property type="nucleotide sequence ID" value="NZ_CP020370.1"/>
</dbReference>
<accession>A0A2K8U339</accession>
<dbReference type="InterPro" id="IPR009078">
    <property type="entry name" value="Ferritin-like_SF"/>
</dbReference>
<dbReference type="KEGG" id="tsy:THSYN_02805"/>
<dbReference type="PANTHER" id="PTHR33531:SF7">
    <property type="entry name" value="HYPOTHETICAL MEMBRANE PROTEIN, CONSERVED"/>
    <property type="match status" value="1"/>
</dbReference>
<gene>
    <name evidence="1" type="ORF">THSYN_02805</name>
</gene>
<dbReference type="SUPFAM" id="SSF47240">
    <property type="entry name" value="Ferritin-like"/>
    <property type="match status" value="2"/>
</dbReference>
<sequence>MSHAETHNPQAITSRLDRMTLAEAITMAQEFEAAAADFYRELARRLNTETSTLADELANEEEQHGLMLRGLAAQPGLAQHLRQRIAAPASTPAFRTFITPLDLPAAPQEDELLAYAKSREEIAREHYGYLAELAPPGPLRDLFAFFAHEEQRHADHLDQRWSELFAVF</sequence>
<reference evidence="1 2" key="1">
    <citation type="submission" date="2017-03" db="EMBL/GenBank/DDBJ databases">
        <title>Complete genome sequence of Candidatus 'Thiodictyon syntrophicum' sp. nov. strain Cad16T, a photolithoautotroph purple sulfur bacterium isolated from an alpine meromictic lake.</title>
        <authorList>
            <person name="Luedin S.M."/>
            <person name="Pothier J.F."/>
            <person name="Danza F."/>
            <person name="Storelli N."/>
            <person name="Wittwer M."/>
            <person name="Tonolla M."/>
        </authorList>
    </citation>
    <scope>NUCLEOTIDE SEQUENCE [LARGE SCALE GENOMIC DNA]</scope>
    <source>
        <strain evidence="1 2">Cad16T</strain>
    </source>
</reference>
<organism evidence="1 2">
    <name type="scientific">Candidatus Thiodictyon syntrophicum</name>
    <dbReference type="NCBI Taxonomy" id="1166950"/>
    <lineage>
        <taxon>Bacteria</taxon>
        <taxon>Pseudomonadati</taxon>
        <taxon>Pseudomonadota</taxon>
        <taxon>Gammaproteobacteria</taxon>
        <taxon>Chromatiales</taxon>
        <taxon>Chromatiaceae</taxon>
        <taxon>Thiodictyon</taxon>
    </lineage>
</organism>